<dbReference type="GO" id="GO:0003700">
    <property type="term" value="F:DNA-binding transcription factor activity"/>
    <property type="evidence" value="ECO:0007669"/>
    <property type="project" value="TreeGrafter"/>
</dbReference>
<accession>A0A9X1NIY4</accession>
<feature type="domain" description="HTH iclR-type" evidence="7">
    <location>
        <begin position="10"/>
        <end position="70"/>
    </location>
</feature>
<evidence type="ECO:0000256" key="1">
    <source>
        <dbReference type="ARBA" id="ARBA00022798"/>
    </source>
</evidence>
<keyword evidence="2" id="KW-0805">Transcription regulation</keyword>
<evidence type="ECO:0000256" key="5">
    <source>
        <dbReference type="ARBA" id="ARBA00058938"/>
    </source>
</evidence>
<dbReference type="GO" id="GO:0003677">
    <property type="term" value="F:DNA binding"/>
    <property type="evidence" value="ECO:0007669"/>
    <property type="project" value="UniProtKB-KW"/>
</dbReference>
<keyword evidence="3" id="KW-0238">DNA-binding</keyword>
<evidence type="ECO:0000256" key="4">
    <source>
        <dbReference type="ARBA" id="ARBA00023163"/>
    </source>
</evidence>
<name>A0A9X1NIY4_9ACTN</name>
<comment type="caution">
    <text evidence="8">The sequence shown here is derived from an EMBL/GenBank/DDBJ whole genome shotgun (WGS) entry which is preliminary data.</text>
</comment>
<evidence type="ECO:0000256" key="2">
    <source>
        <dbReference type="ARBA" id="ARBA00023015"/>
    </source>
</evidence>
<dbReference type="PANTHER" id="PTHR30136">
    <property type="entry name" value="HELIX-TURN-HELIX TRANSCRIPTIONAL REGULATOR, ICLR FAMILY"/>
    <property type="match status" value="1"/>
</dbReference>
<evidence type="ECO:0000256" key="3">
    <source>
        <dbReference type="ARBA" id="ARBA00023125"/>
    </source>
</evidence>
<dbReference type="RefSeq" id="WP_231446039.1">
    <property type="nucleotide sequence ID" value="NZ_JAJOMB010000014.1"/>
</dbReference>
<evidence type="ECO:0000313" key="9">
    <source>
        <dbReference type="Proteomes" id="UP001138997"/>
    </source>
</evidence>
<dbReference type="SMART" id="SM00346">
    <property type="entry name" value="HTH_ICLR"/>
    <property type="match status" value="1"/>
</dbReference>
<dbReference type="GO" id="GO:0045892">
    <property type="term" value="P:negative regulation of DNA-templated transcription"/>
    <property type="evidence" value="ECO:0007669"/>
    <property type="project" value="TreeGrafter"/>
</dbReference>
<evidence type="ECO:0000256" key="6">
    <source>
        <dbReference type="ARBA" id="ARBA00070406"/>
    </source>
</evidence>
<dbReference type="InterPro" id="IPR050707">
    <property type="entry name" value="HTH_MetabolicPath_Reg"/>
</dbReference>
<keyword evidence="9" id="KW-1185">Reference proteome</keyword>
<dbReference type="Pfam" id="PF09339">
    <property type="entry name" value="HTH_IclR"/>
    <property type="match status" value="1"/>
</dbReference>
<gene>
    <name evidence="8" type="ORF">LR394_23890</name>
</gene>
<keyword evidence="4" id="KW-0804">Transcription</keyword>
<proteinExistence type="predicted"/>
<dbReference type="GO" id="GO:0006071">
    <property type="term" value="P:glycerol metabolic process"/>
    <property type="evidence" value="ECO:0007669"/>
    <property type="project" value="UniProtKB-KW"/>
</dbReference>
<dbReference type="PANTHER" id="PTHR30136:SF35">
    <property type="entry name" value="HTH-TYPE TRANSCRIPTIONAL REGULATOR RV1719"/>
    <property type="match status" value="1"/>
</dbReference>
<organism evidence="8 9">
    <name type="scientific">Kineosporia babensis</name>
    <dbReference type="NCBI Taxonomy" id="499548"/>
    <lineage>
        <taxon>Bacteria</taxon>
        <taxon>Bacillati</taxon>
        <taxon>Actinomycetota</taxon>
        <taxon>Actinomycetes</taxon>
        <taxon>Kineosporiales</taxon>
        <taxon>Kineosporiaceae</taxon>
        <taxon>Kineosporia</taxon>
    </lineage>
</organism>
<keyword evidence="1" id="KW-0319">Glycerol metabolism</keyword>
<dbReference type="EMBL" id="JAJOMB010000014">
    <property type="protein sequence ID" value="MCD5313953.1"/>
    <property type="molecule type" value="Genomic_DNA"/>
</dbReference>
<dbReference type="Gene3D" id="1.10.10.10">
    <property type="entry name" value="Winged helix-like DNA-binding domain superfamily/Winged helix DNA-binding domain"/>
    <property type="match status" value="1"/>
</dbReference>
<evidence type="ECO:0000313" key="8">
    <source>
        <dbReference type="EMBL" id="MCD5313953.1"/>
    </source>
</evidence>
<reference evidence="8" key="1">
    <citation type="submission" date="2021-11" db="EMBL/GenBank/DDBJ databases">
        <title>Streptomyces corallinus and Kineosporia corallina sp. nov., two new coral-derived marine actinobacteria.</title>
        <authorList>
            <person name="Buangrab K."/>
            <person name="Sutthacheep M."/>
            <person name="Yeemin T."/>
            <person name="Harunari E."/>
            <person name="Igarashi Y."/>
            <person name="Sripreechasak P."/>
            <person name="Kanchanasin P."/>
            <person name="Tanasupawat S."/>
            <person name="Phongsopitanun W."/>
        </authorList>
    </citation>
    <scope>NUCLEOTIDE SEQUENCE</scope>
    <source>
        <strain evidence="8">JCM 31032</strain>
    </source>
</reference>
<dbReference type="PROSITE" id="PS51077">
    <property type="entry name" value="HTH_ICLR"/>
    <property type="match status" value="1"/>
</dbReference>
<dbReference type="Proteomes" id="UP001138997">
    <property type="component" value="Unassembled WGS sequence"/>
</dbReference>
<dbReference type="InterPro" id="IPR036388">
    <property type="entry name" value="WH-like_DNA-bd_sf"/>
</dbReference>
<evidence type="ECO:0000259" key="7">
    <source>
        <dbReference type="PROSITE" id="PS51077"/>
    </source>
</evidence>
<dbReference type="FunFam" id="1.10.10.10:FF:000056">
    <property type="entry name" value="IclR family transcriptional regulator"/>
    <property type="match status" value="1"/>
</dbReference>
<dbReference type="SUPFAM" id="SSF46785">
    <property type="entry name" value="Winged helix' DNA-binding domain"/>
    <property type="match status" value="1"/>
</dbReference>
<comment type="function">
    <text evidence="5">May be an activator protein for the gylABX operon.</text>
</comment>
<sequence>MTQESTRTGAQSLERAMAVLQCFETRPTLGATEVARELGLSVSTTHRLLKALGQGGLLVQDGNGRYCLGPRTALLGALAGQRLGFAAARPLLEEITGAAVPSPR</sequence>
<protein>
    <recommendedName>
        <fullName evidence="6">Glycerol operon regulatory protein</fullName>
    </recommendedName>
</protein>
<dbReference type="AlphaFoldDB" id="A0A9X1NIY4"/>
<dbReference type="InterPro" id="IPR036390">
    <property type="entry name" value="WH_DNA-bd_sf"/>
</dbReference>
<dbReference type="InterPro" id="IPR005471">
    <property type="entry name" value="Tscrpt_reg_IclR_N"/>
</dbReference>